<dbReference type="PROSITE" id="PS51834">
    <property type="entry name" value="DENN_FLCN_SMCR8"/>
    <property type="match status" value="1"/>
</dbReference>
<evidence type="ECO:0000256" key="3">
    <source>
        <dbReference type="ARBA" id="ARBA00022658"/>
    </source>
</evidence>
<comment type="caution">
    <text evidence="8">The sequence shown here is derived from an EMBL/GenBank/DDBJ whole genome shotgun (WGS) entry which is preliminary data.</text>
</comment>
<dbReference type="EMBL" id="CAAE01014547">
    <property type="protein sequence ID" value="CAF98152.1"/>
    <property type="molecule type" value="Genomic_DNA"/>
</dbReference>
<dbReference type="Pfam" id="PF11704">
    <property type="entry name" value="Folliculin"/>
    <property type="match status" value="1"/>
</dbReference>
<gene>
    <name evidence="8" type="ORF">GSTENG00015749001</name>
</gene>
<dbReference type="PANTHER" id="PTHR31334:SF1">
    <property type="entry name" value="GUANINE NUCLEOTIDE EXCHANGE PROTEIN SMCR8"/>
    <property type="match status" value="1"/>
</dbReference>
<evidence type="ECO:0000256" key="5">
    <source>
        <dbReference type="ARBA" id="ARBA00038137"/>
    </source>
</evidence>
<feature type="compositionally biased region" description="Polar residues" evidence="6">
    <location>
        <begin position="39"/>
        <end position="49"/>
    </location>
</feature>
<dbReference type="GO" id="GO:0005096">
    <property type="term" value="F:GTPase activator activity"/>
    <property type="evidence" value="ECO:0007669"/>
    <property type="project" value="InterPro"/>
</dbReference>
<comment type="similarity">
    <text evidence="5">Belongs to the SMCR8 family.</text>
</comment>
<protein>
    <submittedName>
        <fullName evidence="8">(spotted green pufferfish) hypothetical protein</fullName>
    </submittedName>
</protein>
<evidence type="ECO:0000256" key="2">
    <source>
        <dbReference type="ARBA" id="ARBA00022490"/>
    </source>
</evidence>
<dbReference type="PANTHER" id="PTHR31334">
    <property type="entry name" value="SMITH-MAGENIS SYNDROME REGION GENE 8 PROTEIN"/>
    <property type="match status" value="1"/>
</dbReference>
<dbReference type="GO" id="GO:0005737">
    <property type="term" value="C:cytoplasm"/>
    <property type="evidence" value="ECO:0007669"/>
    <property type="project" value="UniProtKB-SubCell"/>
</dbReference>
<dbReference type="AlphaFoldDB" id="Q4SMI0"/>
<dbReference type="OrthoDB" id="2289278at2759"/>
<keyword evidence="2" id="KW-0963">Cytoplasm</keyword>
<evidence type="ECO:0000259" key="7">
    <source>
        <dbReference type="PROSITE" id="PS51834"/>
    </source>
</evidence>
<dbReference type="GO" id="GO:0006914">
    <property type="term" value="P:autophagy"/>
    <property type="evidence" value="ECO:0007669"/>
    <property type="project" value="UniProtKB-KW"/>
</dbReference>
<organism evidence="8">
    <name type="scientific">Tetraodon nigroviridis</name>
    <name type="common">Spotted green pufferfish</name>
    <name type="synonym">Chelonodon nigroviridis</name>
    <dbReference type="NCBI Taxonomy" id="99883"/>
    <lineage>
        <taxon>Eukaryota</taxon>
        <taxon>Metazoa</taxon>
        <taxon>Chordata</taxon>
        <taxon>Craniata</taxon>
        <taxon>Vertebrata</taxon>
        <taxon>Euteleostomi</taxon>
        <taxon>Actinopterygii</taxon>
        <taxon>Neopterygii</taxon>
        <taxon>Teleostei</taxon>
        <taxon>Neoteleostei</taxon>
        <taxon>Acanthomorphata</taxon>
        <taxon>Eupercaria</taxon>
        <taxon>Tetraodontiformes</taxon>
        <taxon>Tetradontoidea</taxon>
        <taxon>Tetraodontidae</taxon>
        <taxon>Tetraodon</taxon>
    </lineage>
</organism>
<dbReference type="InterPro" id="IPR037520">
    <property type="entry name" value="Folliculin/SMCR8_longin"/>
</dbReference>
<feature type="compositionally biased region" description="Acidic residues" evidence="6">
    <location>
        <begin position="16"/>
        <end position="26"/>
    </location>
</feature>
<feature type="region of interest" description="Disordered" evidence="6">
    <location>
        <begin position="1"/>
        <end position="74"/>
    </location>
</feature>
<feature type="compositionally biased region" description="Acidic residues" evidence="6">
    <location>
        <begin position="394"/>
        <end position="405"/>
    </location>
</feature>
<dbReference type="GO" id="GO:0005085">
    <property type="term" value="F:guanyl-nucleotide exchange factor activity"/>
    <property type="evidence" value="ECO:0007669"/>
    <property type="project" value="UniProtKB-KW"/>
</dbReference>
<dbReference type="GO" id="GO:0032045">
    <property type="term" value="C:guanyl-nucleotide exchange factor complex"/>
    <property type="evidence" value="ECO:0007669"/>
    <property type="project" value="TreeGrafter"/>
</dbReference>
<sequence>MIGSPDLLAFTGAEGFGEEEEEELLPEELSVPLLPPDNPWSSSARSPETSSWWPSSPSRRPGPRPARRASSGPRLNFSEDSRVILGDSAEDAFAYVHHMTLYDLEARGMVRPFCLAYVCSDQMKLMENFPELSARFSQASDSLKTGNRQAFSNELQRKLHELEFTRLTLLQESKPQSLENGVSAAAGTAEELEAVEHLISNHRELLRQPLPELCNAYFLSLMKEQLAEAERRLRGPGACCGPPASPGRCPHHSARSTSCLSCARSGGRRGGLQAEAGTKSAAHLLPSDPMSLESFFSCVEEIPIKLEAGEVEEGTPGQEVAMEMAGSVTGSDTSRCSRRRETPPAATDTPDGGVRHARTYARRENSEDSIEVLSTADSIFPDDLAAITEEEAEQHLLEEEEEVPEAADPGNHRDTCEAPGPAPACARSSRGEADATRTSKRWRGSVWAPERRLCSRSSFGVEPAGAWRSACGVDGAGGRALASSRRSSQPDERRPGVRPRQLHHLLGPALPRPLRPQQLARLGRAEAAAEGGGAKLRFLRQNSFSQHAVFCLLSGRPLVVVGGEEASVRSLVEALSLFLPAPGLDGNAVMACLTSPLQVTDLLVWRLMGIHRGRFTALRTLARSSAAWLRLPPASRHGGTYLLHLESGLSALTNQALLYTFCSELQRLNRDGDGTGPVLGDYFLLARGYGGQDDLSVMHFLSDLLRQRHAGRGPPFLRFSYRSRQLHRNTHVL</sequence>
<dbReference type="InterPro" id="IPR037521">
    <property type="entry name" value="FLCN/SMCR8_DENN"/>
</dbReference>
<name>Q4SMI0_TETNG</name>
<evidence type="ECO:0000256" key="4">
    <source>
        <dbReference type="ARBA" id="ARBA00023006"/>
    </source>
</evidence>
<feature type="region of interest" description="Disordered" evidence="6">
    <location>
        <begin position="478"/>
        <end position="502"/>
    </location>
</feature>
<reference evidence="8" key="2">
    <citation type="submission" date="2004-02" db="EMBL/GenBank/DDBJ databases">
        <authorList>
            <consortium name="Genoscope"/>
            <consortium name="Whitehead Institute Centre for Genome Research"/>
        </authorList>
    </citation>
    <scope>NUCLEOTIDE SEQUENCE</scope>
</reference>
<accession>Q4SMI0</accession>
<keyword evidence="3" id="KW-0344">Guanine-nucleotide releasing factor</keyword>
<reference evidence="8" key="1">
    <citation type="journal article" date="2004" name="Nature">
        <title>Genome duplication in the teleost fish Tetraodon nigroviridis reveals the early vertebrate proto-karyotype.</title>
        <authorList>
            <person name="Jaillon O."/>
            <person name="Aury J.-M."/>
            <person name="Brunet F."/>
            <person name="Petit J.-L."/>
            <person name="Stange-Thomann N."/>
            <person name="Mauceli E."/>
            <person name="Bouneau L."/>
            <person name="Fischer C."/>
            <person name="Ozouf-Costaz C."/>
            <person name="Bernot A."/>
            <person name="Nicaud S."/>
            <person name="Jaffe D."/>
            <person name="Fisher S."/>
            <person name="Lutfalla G."/>
            <person name="Dossat C."/>
            <person name="Segurens B."/>
            <person name="Dasilva C."/>
            <person name="Salanoubat M."/>
            <person name="Levy M."/>
            <person name="Boudet N."/>
            <person name="Castellano S."/>
            <person name="Anthouard V."/>
            <person name="Jubin C."/>
            <person name="Castelli V."/>
            <person name="Katinka M."/>
            <person name="Vacherie B."/>
            <person name="Biemont C."/>
            <person name="Skalli Z."/>
            <person name="Cattolico L."/>
            <person name="Poulain J."/>
            <person name="De Berardinis V."/>
            <person name="Cruaud C."/>
            <person name="Duprat S."/>
            <person name="Brottier P."/>
            <person name="Coutanceau J.-P."/>
            <person name="Gouzy J."/>
            <person name="Parra G."/>
            <person name="Lardier G."/>
            <person name="Chapple C."/>
            <person name="McKernan K.J."/>
            <person name="McEwan P."/>
            <person name="Bosak S."/>
            <person name="Kellis M."/>
            <person name="Volff J.-N."/>
            <person name="Guigo R."/>
            <person name="Zody M.C."/>
            <person name="Mesirov J."/>
            <person name="Lindblad-Toh K."/>
            <person name="Birren B."/>
            <person name="Nusbaum C."/>
            <person name="Kahn D."/>
            <person name="Robinson-Rechavi M."/>
            <person name="Laudet V."/>
            <person name="Schachter V."/>
            <person name="Quetier F."/>
            <person name="Saurin W."/>
            <person name="Scarpelli C."/>
            <person name="Wincker P."/>
            <person name="Lander E.S."/>
            <person name="Weissenbach J."/>
            <person name="Roest Crollius H."/>
        </authorList>
    </citation>
    <scope>NUCLEOTIDE SEQUENCE [LARGE SCALE GENOMIC DNA]</scope>
</reference>
<keyword evidence="4" id="KW-0072">Autophagy</keyword>
<comment type="subcellular location">
    <subcellularLocation>
        <location evidence="1">Cytoplasm</location>
    </subcellularLocation>
</comment>
<feature type="region of interest" description="Disordered" evidence="6">
    <location>
        <begin position="394"/>
        <end position="438"/>
    </location>
</feature>
<evidence type="ECO:0000313" key="8">
    <source>
        <dbReference type="EMBL" id="CAF98152.1"/>
    </source>
</evidence>
<feature type="compositionally biased region" description="Low complexity" evidence="6">
    <location>
        <begin position="50"/>
        <end position="59"/>
    </location>
</feature>
<evidence type="ECO:0000256" key="1">
    <source>
        <dbReference type="ARBA" id="ARBA00004496"/>
    </source>
</evidence>
<dbReference type="KEGG" id="tng:GSTEN00015749G001"/>
<feature type="domain" description="UDENN FLCN/SMCR8-type" evidence="7">
    <location>
        <begin position="29"/>
        <end position="733"/>
    </location>
</feature>
<proteinExistence type="inferred from homology"/>
<evidence type="ECO:0000256" key="6">
    <source>
        <dbReference type="SAM" id="MobiDB-lite"/>
    </source>
</evidence>
<feature type="region of interest" description="Disordered" evidence="6">
    <location>
        <begin position="325"/>
        <end position="355"/>
    </location>
</feature>